<protein>
    <submittedName>
        <fullName evidence="1">Uncharacterized protein</fullName>
    </submittedName>
</protein>
<proteinExistence type="predicted"/>
<dbReference type="EMBL" id="JAVDXU010000002">
    <property type="protein sequence ID" value="MDR7270106.1"/>
    <property type="molecule type" value="Genomic_DNA"/>
</dbReference>
<reference evidence="1 2" key="1">
    <citation type="submission" date="2023-07" db="EMBL/GenBank/DDBJ databases">
        <title>Sorghum-associated microbial communities from plants grown in Nebraska, USA.</title>
        <authorList>
            <person name="Schachtman D."/>
        </authorList>
    </citation>
    <scope>NUCLEOTIDE SEQUENCE [LARGE SCALE GENOMIC DNA]</scope>
    <source>
        <strain evidence="1 2">BE314</strain>
    </source>
</reference>
<sequence>MALFEFNRSFGPVAGVGQLSFERTDGMVRARDGQGKLVMSIPTGPGFGERLATAFYEYRKGMQETALRTPAKQGLSHLTPR</sequence>
<dbReference type="Proteomes" id="UP001180453">
    <property type="component" value="Unassembled WGS sequence"/>
</dbReference>
<keyword evidence="2" id="KW-1185">Reference proteome</keyword>
<accession>A0ABU1YMM1</accession>
<evidence type="ECO:0000313" key="1">
    <source>
        <dbReference type="EMBL" id="MDR7270106.1"/>
    </source>
</evidence>
<comment type="caution">
    <text evidence="1">The sequence shown here is derived from an EMBL/GenBank/DDBJ whole genome shotgun (WGS) entry which is preliminary data.</text>
</comment>
<gene>
    <name evidence="1" type="ORF">J2X20_002764</name>
</gene>
<name>A0ABU1YMM1_ROSSA</name>
<dbReference type="RefSeq" id="WP_310265662.1">
    <property type="nucleotide sequence ID" value="NZ_JAVDXU010000002.1"/>
</dbReference>
<evidence type="ECO:0000313" key="2">
    <source>
        <dbReference type="Proteomes" id="UP001180453"/>
    </source>
</evidence>
<organism evidence="1 2">
    <name type="scientific">Roseateles saccharophilus</name>
    <name type="common">Pseudomonas saccharophila</name>
    <dbReference type="NCBI Taxonomy" id="304"/>
    <lineage>
        <taxon>Bacteria</taxon>
        <taxon>Pseudomonadati</taxon>
        <taxon>Pseudomonadota</taxon>
        <taxon>Betaproteobacteria</taxon>
        <taxon>Burkholderiales</taxon>
        <taxon>Sphaerotilaceae</taxon>
        <taxon>Roseateles</taxon>
    </lineage>
</organism>